<accession>A0A2X4UTW7</accession>
<dbReference type="Proteomes" id="UP000249005">
    <property type="component" value="Chromosome 1"/>
</dbReference>
<sequence>MSTCGQRAGWIQHTCWLYLFCLPLSLLPFRGSAETQTASLGITAALLPTCQAGTNVGGVTTFGTLNFGSRTLTSQNTDTVGQANAGAISVQCSTGVVYRVVISGGNSGNVTQRRMQGRNIGQTLSYNLYSNASYTTLWDDVTGISQTASGQPELLPVYGRVPTQNTPAADVYQDTVRVTVSW</sequence>
<gene>
    <name evidence="2" type="ORF">NCTC12151_02403</name>
</gene>
<dbReference type="PANTHER" id="PTHR37089:SF4">
    <property type="entry name" value="EXPORTED PROTEIN"/>
    <property type="match status" value="1"/>
</dbReference>
<evidence type="ECO:0000259" key="1">
    <source>
        <dbReference type="Pfam" id="PF05229"/>
    </source>
</evidence>
<protein>
    <submittedName>
        <fullName evidence="2">Uncharacterized secreted protein</fullName>
    </submittedName>
</protein>
<reference evidence="2 3" key="1">
    <citation type="submission" date="2018-06" db="EMBL/GenBank/DDBJ databases">
        <authorList>
            <consortium name="Pathogen Informatics"/>
            <person name="Doyle S."/>
        </authorList>
    </citation>
    <scope>NUCLEOTIDE SEQUENCE [LARGE SCALE GENOMIC DNA]</scope>
    <source>
        <strain evidence="2 3">NCTC12151</strain>
    </source>
</reference>
<name>A0A2X4UTW7_9GAMM</name>
<keyword evidence="3" id="KW-1185">Reference proteome</keyword>
<organism evidence="2 3">
    <name type="scientific">Leminorella richardii</name>
    <dbReference type="NCBI Taxonomy" id="158841"/>
    <lineage>
        <taxon>Bacteria</taxon>
        <taxon>Pseudomonadati</taxon>
        <taxon>Pseudomonadota</taxon>
        <taxon>Gammaproteobacteria</taxon>
        <taxon>Enterobacterales</taxon>
        <taxon>Budviciaceae</taxon>
        <taxon>Leminorella</taxon>
    </lineage>
</organism>
<dbReference type="InterPro" id="IPR053167">
    <property type="entry name" value="Spore_coat_component"/>
</dbReference>
<dbReference type="AlphaFoldDB" id="A0A2X4UTW7"/>
<proteinExistence type="predicted"/>
<feature type="domain" description="Spore coat protein U/FanG" evidence="1">
    <location>
        <begin position="37"/>
        <end position="179"/>
    </location>
</feature>
<evidence type="ECO:0000313" key="2">
    <source>
        <dbReference type="EMBL" id="SQI41889.1"/>
    </source>
</evidence>
<dbReference type="OrthoDB" id="6505076at2"/>
<dbReference type="InterPro" id="IPR007893">
    <property type="entry name" value="Spore_coat_U/FanG"/>
</dbReference>
<dbReference type="EMBL" id="LS483470">
    <property type="protein sequence ID" value="SQI41889.1"/>
    <property type="molecule type" value="Genomic_DNA"/>
</dbReference>
<dbReference type="SMART" id="SM00972">
    <property type="entry name" value="SCPU"/>
    <property type="match status" value="1"/>
</dbReference>
<dbReference type="PANTHER" id="PTHR37089">
    <property type="entry name" value="PROTEIN U-RELATED"/>
    <property type="match status" value="1"/>
</dbReference>
<dbReference type="KEGG" id="lri:NCTC12151_02403"/>
<evidence type="ECO:0000313" key="3">
    <source>
        <dbReference type="Proteomes" id="UP000249005"/>
    </source>
</evidence>
<dbReference type="RefSeq" id="WP_111740854.1">
    <property type="nucleotide sequence ID" value="NZ_LR698987.1"/>
</dbReference>
<dbReference type="Pfam" id="PF05229">
    <property type="entry name" value="SCPU"/>
    <property type="match status" value="1"/>
</dbReference>